<proteinExistence type="predicted"/>
<sequence>MGKEQRVGWNGTGGPLTKRTQRNARFTSRPHVTEAQETLPVQSPAMRRTSAGCATRGQRSLILTPKKENLRPWRATSDPLSHHLRPVTGDTLPRYLQKAFVSARLLHRCRCHTAKRRSVYQLAPEGRSTAMPRVNGPRVEFQRPIVSAHKEEVPFPQPGPSSYCGAGAGPC</sequence>
<dbReference type="AlphaFoldDB" id="A0A9Q1F088"/>
<evidence type="ECO:0000313" key="2">
    <source>
        <dbReference type="EMBL" id="KAJ8348458.1"/>
    </source>
</evidence>
<dbReference type="Proteomes" id="UP001152622">
    <property type="component" value="Chromosome 10"/>
</dbReference>
<reference evidence="2" key="1">
    <citation type="journal article" date="2023" name="Science">
        <title>Genome structures resolve the early diversification of teleost fishes.</title>
        <authorList>
            <person name="Parey E."/>
            <person name="Louis A."/>
            <person name="Montfort J."/>
            <person name="Bouchez O."/>
            <person name="Roques C."/>
            <person name="Iampietro C."/>
            <person name="Lluch J."/>
            <person name="Castinel A."/>
            <person name="Donnadieu C."/>
            <person name="Desvignes T."/>
            <person name="Floi Bucao C."/>
            <person name="Jouanno E."/>
            <person name="Wen M."/>
            <person name="Mejri S."/>
            <person name="Dirks R."/>
            <person name="Jansen H."/>
            <person name="Henkel C."/>
            <person name="Chen W.J."/>
            <person name="Zahm M."/>
            <person name="Cabau C."/>
            <person name="Klopp C."/>
            <person name="Thompson A.W."/>
            <person name="Robinson-Rechavi M."/>
            <person name="Braasch I."/>
            <person name="Lecointre G."/>
            <person name="Bobe J."/>
            <person name="Postlethwait J.H."/>
            <person name="Berthelot C."/>
            <person name="Roest Crollius H."/>
            <person name="Guiguen Y."/>
        </authorList>
    </citation>
    <scope>NUCLEOTIDE SEQUENCE</scope>
    <source>
        <strain evidence="2">WJC10195</strain>
    </source>
</reference>
<gene>
    <name evidence="2" type="ORF">SKAU_G00270470</name>
</gene>
<comment type="caution">
    <text evidence="2">The sequence shown here is derived from an EMBL/GenBank/DDBJ whole genome shotgun (WGS) entry which is preliminary data.</text>
</comment>
<feature type="region of interest" description="Disordered" evidence="1">
    <location>
        <begin position="1"/>
        <end position="56"/>
    </location>
</feature>
<keyword evidence="3" id="KW-1185">Reference proteome</keyword>
<accession>A0A9Q1F088</accession>
<evidence type="ECO:0000256" key="1">
    <source>
        <dbReference type="SAM" id="MobiDB-lite"/>
    </source>
</evidence>
<name>A0A9Q1F088_SYNKA</name>
<evidence type="ECO:0000313" key="3">
    <source>
        <dbReference type="Proteomes" id="UP001152622"/>
    </source>
</evidence>
<protein>
    <submittedName>
        <fullName evidence="2">Uncharacterized protein</fullName>
    </submittedName>
</protein>
<organism evidence="2 3">
    <name type="scientific">Synaphobranchus kaupii</name>
    <name type="common">Kaup's arrowtooth eel</name>
    <dbReference type="NCBI Taxonomy" id="118154"/>
    <lineage>
        <taxon>Eukaryota</taxon>
        <taxon>Metazoa</taxon>
        <taxon>Chordata</taxon>
        <taxon>Craniata</taxon>
        <taxon>Vertebrata</taxon>
        <taxon>Euteleostomi</taxon>
        <taxon>Actinopterygii</taxon>
        <taxon>Neopterygii</taxon>
        <taxon>Teleostei</taxon>
        <taxon>Anguilliformes</taxon>
        <taxon>Synaphobranchidae</taxon>
        <taxon>Synaphobranchus</taxon>
    </lineage>
</organism>
<dbReference type="EMBL" id="JAINUF010000010">
    <property type="protein sequence ID" value="KAJ8348458.1"/>
    <property type="molecule type" value="Genomic_DNA"/>
</dbReference>